<reference evidence="2" key="2">
    <citation type="submission" date="2021-06" db="EMBL/GenBank/DDBJ databases">
        <authorList>
            <person name="Zhong Z."/>
        </authorList>
    </citation>
    <scope>NUCLEOTIDE SEQUENCE</scope>
</reference>
<dbReference type="EMBL" id="JX233784">
    <property type="protein sequence ID" value="AFO70903.1"/>
    <property type="molecule type" value="Genomic_DNA"/>
</dbReference>
<accession>I7DNI8</accession>
<reference evidence="1 3" key="1">
    <citation type="submission" date="2012-06" db="EMBL/GenBank/DDBJ databases">
        <authorList>
            <person name="Kim M.S."/>
            <person name="Cha K.E."/>
            <person name="Kim Y.D."/>
            <person name="Myung H."/>
        </authorList>
    </citation>
    <scope>NUCLEOTIDE SEQUENCE [LARGE SCALE GENOMIC DNA]</scope>
</reference>
<dbReference type="RefSeq" id="YP_009617384.1">
    <property type="nucleotide sequence ID" value="NC_042060.1"/>
</dbReference>
<organism evidence="1 3">
    <name type="scientific">Pseudomonas phage PA7</name>
    <dbReference type="NCBI Taxonomy" id="347330"/>
    <lineage>
        <taxon>Viruses</taxon>
        <taxon>Duplodnaviria</taxon>
        <taxon>Heunggongvirae</taxon>
        <taxon>Uroviricota</taxon>
        <taxon>Caudoviricetes</taxon>
        <taxon>Chimalliviridae</taxon>
        <taxon>Phikzvirus</taxon>
        <taxon>Phikzvirus PA7</taxon>
    </lineage>
</organism>
<dbReference type="EMBL" id="MZ444140">
    <property type="protein sequence ID" value="QXN68413.1"/>
    <property type="molecule type" value="Genomic_DNA"/>
</dbReference>
<dbReference type="Proteomes" id="UP000232534">
    <property type="component" value="Segment"/>
</dbReference>
<keyword evidence="3" id="KW-1185">Reference proteome</keyword>
<evidence type="ECO:0000313" key="2">
    <source>
        <dbReference type="EMBL" id="QXN68413.1"/>
    </source>
</evidence>
<sequence>MANDYLNNKPSKYLRRIHLTANGTLTTTVETCLEYQPVSDVHKFYPYFNFTPAELWNIFSESSSNVLTIFGKPDTSKSNLTREMLNHRGWDDKIYLVDRSDVLEHPEFANLIRDFPNGSVIIAEDVDNVVRTRTGGNGVMAAILNASEGIAKRNIKLIITTSLPVLKDTDVGVLMF</sequence>
<name>I7DNI8_9CAUD</name>
<protein>
    <submittedName>
        <fullName evidence="1">Uncharacterized protein</fullName>
    </submittedName>
</protein>
<dbReference type="GeneID" id="40093923"/>
<proteinExistence type="predicted"/>
<evidence type="ECO:0000313" key="3">
    <source>
        <dbReference type="Proteomes" id="UP000232534"/>
    </source>
</evidence>
<dbReference type="KEGG" id="vg:40093923"/>
<evidence type="ECO:0000313" key="1">
    <source>
        <dbReference type="EMBL" id="AFO70903.1"/>
    </source>
</evidence>
<dbReference type="Proteomes" id="UP000827047">
    <property type="component" value="Segment"/>
</dbReference>